<comment type="similarity">
    <text evidence="1">Belongs to the DnaB/DnaD family.</text>
</comment>
<dbReference type="InterPro" id="IPR006343">
    <property type="entry name" value="DnaB/C_C"/>
</dbReference>
<dbReference type="InterPro" id="IPR058660">
    <property type="entry name" value="WHD_DnaB"/>
</dbReference>
<evidence type="ECO:0000313" key="5">
    <source>
        <dbReference type="EMBL" id="MDT2810641.1"/>
    </source>
</evidence>
<organism evidence="5 6">
    <name type="scientific">Enterococcus asini</name>
    <dbReference type="NCBI Taxonomy" id="57732"/>
    <lineage>
        <taxon>Bacteria</taxon>
        <taxon>Bacillati</taxon>
        <taxon>Bacillota</taxon>
        <taxon>Bacilli</taxon>
        <taxon>Lactobacillales</taxon>
        <taxon>Enterococcaceae</taxon>
        <taxon>Enterococcus</taxon>
    </lineage>
</organism>
<evidence type="ECO:0000259" key="4">
    <source>
        <dbReference type="Pfam" id="PF25888"/>
    </source>
</evidence>
<dbReference type="EMBL" id="JARQBJ010000004">
    <property type="protein sequence ID" value="MDT2810641.1"/>
    <property type="molecule type" value="Genomic_DNA"/>
</dbReference>
<comment type="caution">
    <text evidence="5">The sequence shown here is derived from an EMBL/GenBank/DDBJ whole genome shotgun (WGS) entry which is preliminary data.</text>
</comment>
<evidence type="ECO:0000256" key="2">
    <source>
        <dbReference type="SAM" id="MobiDB-lite"/>
    </source>
</evidence>
<accession>A0AAW8TWJ0</accession>
<reference evidence="5" key="1">
    <citation type="submission" date="2023-03" db="EMBL/GenBank/DDBJ databases">
        <authorList>
            <person name="Shen W."/>
            <person name="Cai J."/>
        </authorList>
    </citation>
    <scope>NUCLEOTIDE SEQUENCE</scope>
    <source>
        <strain evidence="5">B226-2</strain>
    </source>
</reference>
<dbReference type="Proteomes" id="UP001256711">
    <property type="component" value="Unassembled WGS sequence"/>
</dbReference>
<protein>
    <submittedName>
        <fullName evidence="5">DnaD domain protein</fullName>
    </submittedName>
</protein>
<evidence type="ECO:0000313" key="6">
    <source>
        <dbReference type="Proteomes" id="UP001256711"/>
    </source>
</evidence>
<evidence type="ECO:0000259" key="3">
    <source>
        <dbReference type="Pfam" id="PF07261"/>
    </source>
</evidence>
<dbReference type="Pfam" id="PF07261">
    <property type="entry name" value="DnaB_2"/>
    <property type="match status" value="1"/>
</dbReference>
<feature type="domain" description="Replicative helicase loading/DNA remodeling protein DnaB N-terminal winged helix" evidence="4">
    <location>
        <begin position="7"/>
        <end position="204"/>
    </location>
</feature>
<proteinExistence type="inferred from homology"/>
<gene>
    <name evidence="5" type="ORF">P7H43_09090</name>
</gene>
<feature type="region of interest" description="Disordered" evidence="2">
    <location>
        <begin position="399"/>
        <end position="431"/>
    </location>
</feature>
<name>A0AAW8TWJ0_9ENTE</name>
<feature type="compositionally biased region" description="Basic and acidic residues" evidence="2">
    <location>
        <begin position="421"/>
        <end position="430"/>
    </location>
</feature>
<dbReference type="AlphaFoldDB" id="A0AAW8TWJ0"/>
<dbReference type="RefSeq" id="WP_311835531.1">
    <property type="nucleotide sequence ID" value="NZ_JARQBJ010000004.1"/>
</dbReference>
<sequence>MENKELKPKDVYRPIKARPLTSGGEQALYYLYQPITGSDAIAVYFTLLGDGEDPKQADYLHIDALNALDMGLPRFIAARKRLEGIGLLKVYVKDDPELGQSYLYELLEPAAPSEFFQEETLALLLLHKVSEFKFKQLAQRFAPKAVERQGYQEVTSRFAQVYGQLDVTSEVALVEAETTAYQEVTDEATLKVDLSALDWQFMQDFGEKKYIDPALYTKELREKLTFYHEFFGYTELELVELVAQAVSIETGELSYKELEKLAQAKSQLPKEQKAETTKEAPEQALRRKNAFLAQGYTEEDWQAVEAAEAYPPMKYLQALKKAKRSFVTKNEEWLLKDLVEKSPLPNPVINQLLNYVLVDQNKSDLNARLVNTIATDWSEKQLKTAIDAIQYVRQRKIEQKEQQTQKQTKQKQGTNRYNRPQKQETLEDWTKYTVKPADPALEAELDRQLKEFYQEEGDK</sequence>
<evidence type="ECO:0000256" key="1">
    <source>
        <dbReference type="ARBA" id="ARBA00093462"/>
    </source>
</evidence>
<dbReference type="Pfam" id="PF25888">
    <property type="entry name" value="WHD_DnaB"/>
    <property type="match status" value="1"/>
</dbReference>
<feature type="domain" description="DnaB/C C-terminal" evidence="3">
    <location>
        <begin position="317"/>
        <end position="391"/>
    </location>
</feature>